<protein>
    <submittedName>
        <fullName evidence="2">Uncharacterized protein</fullName>
    </submittedName>
</protein>
<keyword evidence="3" id="KW-1185">Reference proteome</keyword>
<keyword evidence="1" id="KW-1133">Transmembrane helix</keyword>
<feature type="transmembrane region" description="Helical" evidence="1">
    <location>
        <begin position="139"/>
        <end position="156"/>
    </location>
</feature>
<keyword evidence="1" id="KW-0472">Membrane</keyword>
<keyword evidence="1" id="KW-0812">Transmembrane</keyword>
<accession>A0ABR7EWK0</accession>
<organism evidence="2 3">
    <name type="scientific">Dorea hominis</name>
    <dbReference type="NCBI Taxonomy" id="2763040"/>
    <lineage>
        <taxon>Bacteria</taxon>
        <taxon>Bacillati</taxon>
        <taxon>Bacillota</taxon>
        <taxon>Clostridia</taxon>
        <taxon>Lachnospirales</taxon>
        <taxon>Lachnospiraceae</taxon>
        <taxon>Dorea</taxon>
    </lineage>
</organism>
<sequence length="175" mass="20420">MHVRTRKLAFAGLMLAVTIVCLYLGNIIESNTLFLLAGASYFVGIVYREAGAKMSLAFYVGALILGFFVTPNKFYILTYAAMGLYILFNEWAYFKIRKKENIRRQSVAFWIVKYLVFNVMYLPGIWFFQKLLFARTLPVWMFAGVVAAGQITFFLYDRAYEYVQGSLWNKIRNRW</sequence>
<feature type="transmembrane region" description="Helical" evidence="1">
    <location>
        <begin position="54"/>
        <end position="70"/>
    </location>
</feature>
<gene>
    <name evidence="2" type="ORF">H8S07_10735</name>
</gene>
<feature type="transmembrane region" description="Helical" evidence="1">
    <location>
        <begin position="106"/>
        <end position="127"/>
    </location>
</feature>
<feature type="transmembrane region" description="Helical" evidence="1">
    <location>
        <begin position="76"/>
        <end position="94"/>
    </location>
</feature>
<evidence type="ECO:0000313" key="2">
    <source>
        <dbReference type="EMBL" id="MBC5665732.1"/>
    </source>
</evidence>
<feature type="transmembrane region" description="Helical" evidence="1">
    <location>
        <begin position="7"/>
        <end position="25"/>
    </location>
</feature>
<dbReference type="EMBL" id="JACOOY010000014">
    <property type="protein sequence ID" value="MBC5665732.1"/>
    <property type="molecule type" value="Genomic_DNA"/>
</dbReference>
<reference evidence="2 3" key="1">
    <citation type="submission" date="2020-08" db="EMBL/GenBank/DDBJ databases">
        <title>Genome public.</title>
        <authorList>
            <person name="Liu C."/>
            <person name="Sun Q."/>
        </authorList>
    </citation>
    <scope>NUCLEOTIDE SEQUENCE [LARGE SCALE GENOMIC DNA]</scope>
    <source>
        <strain evidence="2 3">NSJ-36</strain>
    </source>
</reference>
<proteinExistence type="predicted"/>
<comment type="caution">
    <text evidence="2">The sequence shown here is derived from an EMBL/GenBank/DDBJ whole genome shotgun (WGS) entry which is preliminary data.</text>
</comment>
<evidence type="ECO:0000256" key="1">
    <source>
        <dbReference type="SAM" id="Phobius"/>
    </source>
</evidence>
<dbReference type="RefSeq" id="WP_118287936.1">
    <property type="nucleotide sequence ID" value="NZ_JACOOY010000014.1"/>
</dbReference>
<feature type="transmembrane region" description="Helical" evidence="1">
    <location>
        <begin position="31"/>
        <end position="47"/>
    </location>
</feature>
<name>A0ABR7EWK0_9FIRM</name>
<dbReference type="Proteomes" id="UP000647235">
    <property type="component" value="Unassembled WGS sequence"/>
</dbReference>
<evidence type="ECO:0000313" key="3">
    <source>
        <dbReference type="Proteomes" id="UP000647235"/>
    </source>
</evidence>